<protein>
    <recommendedName>
        <fullName evidence="5">Cupin type-1 domain-containing protein</fullName>
    </recommendedName>
</protein>
<organism evidence="6 7">
    <name type="scientific">Escallonia herrerae</name>
    <dbReference type="NCBI Taxonomy" id="1293975"/>
    <lineage>
        <taxon>Eukaryota</taxon>
        <taxon>Viridiplantae</taxon>
        <taxon>Streptophyta</taxon>
        <taxon>Embryophyta</taxon>
        <taxon>Tracheophyta</taxon>
        <taxon>Spermatophyta</taxon>
        <taxon>Magnoliopsida</taxon>
        <taxon>eudicotyledons</taxon>
        <taxon>Gunneridae</taxon>
        <taxon>Pentapetalae</taxon>
        <taxon>asterids</taxon>
        <taxon>campanulids</taxon>
        <taxon>Escalloniales</taxon>
        <taxon>Escalloniaceae</taxon>
        <taxon>Escallonia</taxon>
    </lineage>
</organism>
<dbReference type="Pfam" id="PF00190">
    <property type="entry name" value="Cupin_1"/>
    <property type="match status" value="1"/>
</dbReference>
<keyword evidence="2" id="KW-0758">Storage protein</keyword>
<proteinExistence type="inferred from homology"/>
<evidence type="ECO:0000256" key="4">
    <source>
        <dbReference type="ARBA" id="ARBA00023157"/>
    </source>
</evidence>
<keyword evidence="4" id="KW-1015">Disulfide bond</keyword>
<evidence type="ECO:0000313" key="6">
    <source>
        <dbReference type="EMBL" id="KAK3010546.1"/>
    </source>
</evidence>
<dbReference type="InterPro" id="IPR014710">
    <property type="entry name" value="RmlC-like_jellyroll"/>
</dbReference>
<name>A0AA89ASL8_9ASTE</name>
<dbReference type="PANTHER" id="PTHR31189:SF48">
    <property type="entry name" value="LEGUMIN B"/>
    <property type="match status" value="1"/>
</dbReference>
<evidence type="ECO:0000256" key="3">
    <source>
        <dbReference type="ARBA" id="ARBA00023129"/>
    </source>
</evidence>
<comment type="caution">
    <text evidence="6">The sequence shown here is derived from an EMBL/GenBank/DDBJ whole genome shotgun (WGS) entry which is preliminary data.</text>
</comment>
<sequence>MQEDRLLTEKWARAMVKQAGNQGFEWISFKTNDLAKTSPLAGRTSVIRAMPEEVLVNAYQILREEARRLKYNREEVTILSPRSTSQERGSS</sequence>
<dbReference type="InterPro" id="IPR006045">
    <property type="entry name" value="Cupin_1"/>
</dbReference>
<dbReference type="Proteomes" id="UP001188597">
    <property type="component" value="Unassembled WGS sequence"/>
</dbReference>
<keyword evidence="3" id="KW-0708">Seed storage protein</keyword>
<dbReference type="PANTHER" id="PTHR31189">
    <property type="entry name" value="OS03G0336100 PROTEIN-RELATED"/>
    <property type="match status" value="1"/>
</dbReference>
<dbReference type="InterPro" id="IPR011051">
    <property type="entry name" value="RmlC_Cupin_sf"/>
</dbReference>
<dbReference type="SUPFAM" id="SSF51182">
    <property type="entry name" value="RmlC-like cupins"/>
    <property type="match status" value="1"/>
</dbReference>
<evidence type="ECO:0000313" key="7">
    <source>
        <dbReference type="Proteomes" id="UP001188597"/>
    </source>
</evidence>
<dbReference type="InterPro" id="IPR006044">
    <property type="entry name" value="11S_seedstore_pln"/>
</dbReference>
<evidence type="ECO:0000259" key="5">
    <source>
        <dbReference type="Pfam" id="PF00190"/>
    </source>
</evidence>
<evidence type="ECO:0000256" key="2">
    <source>
        <dbReference type="ARBA" id="ARBA00022761"/>
    </source>
</evidence>
<dbReference type="Gene3D" id="2.60.120.10">
    <property type="entry name" value="Jelly Rolls"/>
    <property type="match status" value="1"/>
</dbReference>
<dbReference type="InterPro" id="IPR050253">
    <property type="entry name" value="Seed_Storage-Functional"/>
</dbReference>
<accession>A0AA89ASL8</accession>
<comment type="similarity">
    <text evidence="1">Belongs to the 11S seed storage protein (globulins) family.</text>
</comment>
<dbReference type="EMBL" id="JAVXUP010001532">
    <property type="protein sequence ID" value="KAK3010546.1"/>
    <property type="molecule type" value="Genomic_DNA"/>
</dbReference>
<keyword evidence="7" id="KW-1185">Reference proteome</keyword>
<feature type="domain" description="Cupin type-1" evidence="5">
    <location>
        <begin position="15"/>
        <end position="66"/>
    </location>
</feature>
<dbReference type="AlphaFoldDB" id="A0AA89ASL8"/>
<dbReference type="GO" id="GO:0045735">
    <property type="term" value="F:nutrient reservoir activity"/>
    <property type="evidence" value="ECO:0007669"/>
    <property type="project" value="UniProtKB-KW"/>
</dbReference>
<reference evidence="6" key="1">
    <citation type="submission" date="2022-12" db="EMBL/GenBank/DDBJ databases">
        <title>Draft genome assemblies for two species of Escallonia (Escalloniales).</title>
        <authorList>
            <person name="Chanderbali A."/>
            <person name="Dervinis C."/>
            <person name="Anghel I."/>
            <person name="Soltis D."/>
            <person name="Soltis P."/>
            <person name="Zapata F."/>
        </authorList>
    </citation>
    <scope>NUCLEOTIDE SEQUENCE</scope>
    <source>
        <strain evidence="6">UCBG64.0493</strain>
        <tissue evidence="6">Leaf</tissue>
    </source>
</reference>
<evidence type="ECO:0000256" key="1">
    <source>
        <dbReference type="ARBA" id="ARBA00007178"/>
    </source>
</evidence>
<gene>
    <name evidence="6" type="ORF">RJ639_011157</name>
</gene>
<dbReference type="PRINTS" id="PR00439">
    <property type="entry name" value="11SGLOBULIN"/>
</dbReference>